<keyword evidence="3 6" id="KW-0081">Bacteriolytic enzyme</keyword>
<dbReference type="Pfam" id="PF00959">
    <property type="entry name" value="Phage_lysozyme"/>
    <property type="match status" value="1"/>
</dbReference>
<keyword evidence="4 6" id="KW-0378">Hydrolase</keyword>
<dbReference type="HOGENOM" id="CLU_1057074_0_0_5"/>
<dbReference type="HAMAP" id="MF_04110">
    <property type="entry name" value="ENDOLYSIN_T4"/>
    <property type="match status" value="1"/>
</dbReference>
<dbReference type="InterPro" id="IPR023346">
    <property type="entry name" value="Lysozyme-like_dom_sf"/>
</dbReference>
<dbReference type="InterPro" id="IPR051018">
    <property type="entry name" value="Bacteriophage_GH24"/>
</dbReference>
<dbReference type="GO" id="GO:0009253">
    <property type="term" value="P:peptidoglycan catabolic process"/>
    <property type="evidence" value="ECO:0007669"/>
    <property type="project" value="InterPro"/>
</dbReference>
<dbReference type="RefSeq" id="WP_008333573.1">
    <property type="nucleotide sequence ID" value="NZ_CH902578.1"/>
</dbReference>
<dbReference type="STRING" id="314271.RB2654_16406"/>
<evidence type="ECO:0000256" key="1">
    <source>
        <dbReference type="ARBA" id="ARBA00000632"/>
    </source>
</evidence>
<dbReference type="Proteomes" id="UP000002931">
    <property type="component" value="Unassembled WGS sequence"/>
</dbReference>
<keyword evidence="5 6" id="KW-0326">Glycosidase</keyword>
<dbReference type="GO" id="GO:0016998">
    <property type="term" value="P:cell wall macromolecule catabolic process"/>
    <property type="evidence" value="ECO:0007669"/>
    <property type="project" value="InterPro"/>
</dbReference>
<proteinExistence type="inferred from homology"/>
<gene>
    <name evidence="8" type="ORF">RB2654_16406</name>
</gene>
<dbReference type="GO" id="GO:0031640">
    <property type="term" value="P:killing of cells of another organism"/>
    <property type="evidence" value="ECO:0007669"/>
    <property type="project" value="UniProtKB-KW"/>
</dbReference>
<dbReference type="InterPro" id="IPR023347">
    <property type="entry name" value="Lysozyme_dom_sf"/>
</dbReference>
<keyword evidence="7" id="KW-0812">Transmembrane</keyword>
<feature type="transmembrane region" description="Helical" evidence="7">
    <location>
        <begin position="41"/>
        <end position="57"/>
    </location>
</feature>
<dbReference type="InterPro" id="IPR002196">
    <property type="entry name" value="Glyco_hydro_24"/>
</dbReference>
<comment type="caution">
    <text evidence="8">The sequence shown here is derived from an EMBL/GenBank/DDBJ whole genome shotgun (WGS) entry which is preliminary data.</text>
</comment>
<organism evidence="8 9">
    <name type="scientific">Maritimibacter alkaliphilus HTCC2654</name>
    <dbReference type="NCBI Taxonomy" id="314271"/>
    <lineage>
        <taxon>Bacteria</taxon>
        <taxon>Pseudomonadati</taxon>
        <taxon>Pseudomonadota</taxon>
        <taxon>Alphaproteobacteria</taxon>
        <taxon>Rhodobacterales</taxon>
        <taxon>Roseobacteraceae</taxon>
        <taxon>Maritimibacter</taxon>
    </lineage>
</organism>
<name>A3VBD6_9RHOB</name>
<dbReference type="EMBL" id="AAMT01000002">
    <property type="protein sequence ID" value="EAQ14269.1"/>
    <property type="molecule type" value="Genomic_DNA"/>
</dbReference>
<feature type="transmembrane region" description="Helical" evidence="7">
    <location>
        <begin position="78"/>
        <end position="95"/>
    </location>
</feature>
<evidence type="ECO:0000256" key="3">
    <source>
        <dbReference type="ARBA" id="ARBA00022638"/>
    </source>
</evidence>
<evidence type="ECO:0000313" key="9">
    <source>
        <dbReference type="Proteomes" id="UP000002931"/>
    </source>
</evidence>
<dbReference type="PANTHER" id="PTHR38107:SF3">
    <property type="entry name" value="LYSOZYME RRRD-RELATED"/>
    <property type="match status" value="1"/>
</dbReference>
<dbReference type="eggNOG" id="COG3772">
    <property type="taxonomic scope" value="Bacteria"/>
</dbReference>
<evidence type="ECO:0000256" key="7">
    <source>
        <dbReference type="SAM" id="Phobius"/>
    </source>
</evidence>
<keyword evidence="2 6" id="KW-0929">Antimicrobial</keyword>
<protein>
    <recommendedName>
        <fullName evidence="6">Lysozyme</fullName>
        <ecNumber evidence="6">3.2.1.17</ecNumber>
    </recommendedName>
</protein>
<keyword evidence="9" id="KW-1185">Reference proteome</keyword>
<dbReference type="InterPro" id="IPR034690">
    <property type="entry name" value="Endolysin_T4_type"/>
</dbReference>
<sequence length="314" mass="34604">MKQTPTWLRLLLHADSMIFAILAGVALLAITFVAVGNLNPVPLSWGILVFIVLALALRGRDQGIAARRGDRGRWIRTLVKYALAIGVTAAATLYGSRAEAMSEAPAPAKVTQAALLSPNVTEAKTFAYCRLKIVEYEGVRLEAYMPTPDDRPTIGVGATHIDGKPVTMGMVITMEQAMDLLDEHMRLYRTFYMKALTEESRRTRLNTPRDCAFTSWTLNIGGGAAQRSTAIKRLNAGWIEGACDAMTWFHKQAGRPLPGLQIRRGKEWVDCMAGVSVANQVGLRKREEPIVAWWNASAAVARGDLLIFPVELRW</sequence>
<keyword evidence="7" id="KW-1133">Transmembrane helix</keyword>
<evidence type="ECO:0000313" key="8">
    <source>
        <dbReference type="EMBL" id="EAQ14269.1"/>
    </source>
</evidence>
<dbReference type="OrthoDB" id="5327667at2"/>
<dbReference type="AlphaFoldDB" id="A3VBD6"/>
<evidence type="ECO:0000256" key="4">
    <source>
        <dbReference type="ARBA" id="ARBA00022801"/>
    </source>
</evidence>
<dbReference type="EC" id="3.2.1.17" evidence="6"/>
<accession>A3VBD6</accession>
<dbReference type="SUPFAM" id="SSF53955">
    <property type="entry name" value="Lysozyme-like"/>
    <property type="match status" value="1"/>
</dbReference>
<comment type="catalytic activity">
    <reaction evidence="1 6">
        <text>Hydrolysis of (1-&gt;4)-beta-linkages between N-acetylmuramic acid and N-acetyl-D-glucosamine residues in a peptidoglycan and between N-acetyl-D-glucosamine residues in chitodextrins.</text>
        <dbReference type="EC" id="3.2.1.17"/>
    </reaction>
</comment>
<dbReference type="Gene3D" id="1.10.530.40">
    <property type="match status" value="1"/>
</dbReference>
<dbReference type="GO" id="GO:0042742">
    <property type="term" value="P:defense response to bacterium"/>
    <property type="evidence" value="ECO:0007669"/>
    <property type="project" value="UniProtKB-KW"/>
</dbReference>
<evidence type="ECO:0000256" key="2">
    <source>
        <dbReference type="ARBA" id="ARBA00022529"/>
    </source>
</evidence>
<dbReference type="GO" id="GO:0003796">
    <property type="term" value="F:lysozyme activity"/>
    <property type="evidence" value="ECO:0007669"/>
    <property type="project" value="UniProtKB-EC"/>
</dbReference>
<feature type="transmembrane region" description="Helical" evidence="7">
    <location>
        <begin position="12"/>
        <end position="35"/>
    </location>
</feature>
<comment type="similarity">
    <text evidence="6">Belongs to the glycosyl hydrolase 24 family.</text>
</comment>
<dbReference type="PANTHER" id="PTHR38107">
    <property type="match status" value="1"/>
</dbReference>
<evidence type="ECO:0000256" key="6">
    <source>
        <dbReference type="RuleBase" id="RU003788"/>
    </source>
</evidence>
<evidence type="ECO:0000256" key="5">
    <source>
        <dbReference type="ARBA" id="ARBA00023295"/>
    </source>
</evidence>
<keyword evidence="7" id="KW-0472">Membrane</keyword>
<reference evidence="8 9" key="1">
    <citation type="journal article" date="2010" name="J. Bacteriol.">
        <title>Genome sequences of Pelagibaca bermudensis HTCC2601T and Maritimibacter alkaliphilus HTCC2654T, the type strains of two marine Roseobacter genera.</title>
        <authorList>
            <person name="Thrash J.C."/>
            <person name="Cho J.C."/>
            <person name="Ferriera S."/>
            <person name="Johnson J."/>
            <person name="Vergin K.L."/>
            <person name="Giovannoni S.J."/>
        </authorList>
    </citation>
    <scope>NUCLEOTIDE SEQUENCE [LARGE SCALE GENOMIC DNA]</scope>
    <source>
        <strain evidence="8 9">HTCC2654</strain>
    </source>
</reference>